<dbReference type="SUPFAM" id="SSF46689">
    <property type="entry name" value="Homeodomain-like"/>
    <property type="match status" value="1"/>
</dbReference>
<evidence type="ECO:0000256" key="2">
    <source>
        <dbReference type="ARBA" id="ARBA00023125"/>
    </source>
</evidence>
<name>A0ABR5I8T5_9ACTN</name>
<feature type="compositionally biased region" description="Basic and acidic residues" evidence="5">
    <location>
        <begin position="252"/>
        <end position="274"/>
    </location>
</feature>
<feature type="DNA-binding region" description="H-T-H motif" evidence="4">
    <location>
        <begin position="37"/>
        <end position="56"/>
    </location>
</feature>
<proteinExistence type="predicted"/>
<evidence type="ECO:0000256" key="3">
    <source>
        <dbReference type="ARBA" id="ARBA00023163"/>
    </source>
</evidence>
<comment type="caution">
    <text evidence="7">The sequence shown here is derived from an EMBL/GenBank/DDBJ whole genome shotgun (WGS) entry which is preliminary data.</text>
</comment>
<dbReference type="InterPro" id="IPR009057">
    <property type="entry name" value="Homeodomain-like_sf"/>
</dbReference>
<dbReference type="Gene3D" id="1.10.357.10">
    <property type="entry name" value="Tetracycline Repressor, domain 2"/>
    <property type="match status" value="1"/>
</dbReference>
<evidence type="ECO:0000259" key="6">
    <source>
        <dbReference type="PROSITE" id="PS50977"/>
    </source>
</evidence>
<dbReference type="SUPFAM" id="SSF48498">
    <property type="entry name" value="Tetracyclin repressor-like, C-terminal domain"/>
    <property type="match status" value="1"/>
</dbReference>
<feature type="domain" description="HTH tetR-type" evidence="6">
    <location>
        <begin position="15"/>
        <end position="74"/>
    </location>
</feature>
<feature type="region of interest" description="Disordered" evidence="5">
    <location>
        <begin position="252"/>
        <end position="288"/>
    </location>
</feature>
<dbReference type="EMBL" id="LDTZ01000021">
    <property type="protein sequence ID" value="KNA90012.1"/>
    <property type="molecule type" value="Genomic_DNA"/>
</dbReference>
<dbReference type="PANTHER" id="PTHR30055:SF234">
    <property type="entry name" value="HTH-TYPE TRANSCRIPTIONAL REGULATOR BETI"/>
    <property type="match status" value="1"/>
</dbReference>
<organism evidence="7 8">
    <name type="scientific">Gordonia jacobaea</name>
    <dbReference type="NCBI Taxonomy" id="122202"/>
    <lineage>
        <taxon>Bacteria</taxon>
        <taxon>Bacillati</taxon>
        <taxon>Actinomycetota</taxon>
        <taxon>Actinomycetes</taxon>
        <taxon>Mycobacteriales</taxon>
        <taxon>Gordoniaceae</taxon>
        <taxon>Gordonia</taxon>
    </lineage>
</organism>
<dbReference type="PANTHER" id="PTHR30055">
    <property type="entry name" value="HTH-TYPE TRANSCRIPTIONAL REGULATOR RUTR"/>
    <property type="match status" value="1"/>
</dbReference>
<evidence type="ECO:0000256" key="1">
    <source>
        <dbReference type="ARBA" id="ARBA00023015"/>
    </source>
</evidence>
<evidence type="ECO:0000256" key="5">
    <source>
        <dbReference type="SAM" id="MobiDB-lite"/>
    </source>
</evidence>
<dbReference type="InterPro" id="IPR050109">
    <property type="entry name" value="HTH-type_TetR-like_transc_reg"/>
</dbReference>
<gene>
    <name evidence="7" type="ORF">ABW18_18635</name>
</gene>
<dbReference type="Proteomes" id="UP000037247">
    <property type="component" value="Unassembled WGS sequence"/>
</dbReference>
<dbReference type="InterPro" id="IPR001647">
    <property type="entry name" value="HTH_TetR"/>
</dbReference>
<dbReference type="PROSITE" id="PS50977">
    <property type="entry name" value="HTH_TETR_2"/>
    <property type="match status" value="1"/>
</dbReference>
<dbReference type="InterPro" id="IPR036271">
    <property type="entry name" value="Tet_transcr_reg_TetR-rel_C_sf"/>
</dbReference>
<keyword evidence="2 4" id="KW-0238">DNA-binding</keyword>
<evidence type="ECO:0000313" key="7">
    <source>
        <dbReference type="EMBL" id="KNA90012.1"/>
    </source>
</evidence>
<keyword evidence="8" id="KW-1185">Reference proteome</keyword>
<evidence type="ECO:0000313" key="8">
    <source>
        <dbReference type="Proteomes" id="UP000037247"/>
    </source>
</evidence>
<protein>
    <submittedName>
        <fullName evidence="7">TetR family transcriptional regulator</fullName>
    </submittedName>
</protein>
<dbReference type="InterPro" id="IPR011075">
    <property type="entry name" value="TetR_C"/>
</dbReference>
<evidence type="ECO:0000256" key="4">
    <source>
        <dbReference type="PROSITE-ProRule" id="PRU00335"/>
    </source>
</evidence>
<reference evidence="7 8" key="1">
    <citation type="submission" date="2015-05" db="EMBL/GenBank/DDBJ databases">
        <title>Draft genome sequence of the bacterium Gordonia jacobaea a new member of the Gordonia genus.</title>
        <authorList>
            <person name="Jimenez-Galisteo G."/>
            <person name="Dominguez A."/>
            <person name="Munoz E."/>
            <person name="Vinas M."/>
        </authorList>
    </citation>
    <scope>NUCLEOTIDE SEQUENCE [LARGE SCALE GENOMIC DNA]</scope>
    <source>
        <strain evidence="8">mv1</strain>
    </source>
</reference>
<dbReference type="Pfam" id="PF00440">
    <property type="entry name" value="TetR_N"/>
    <property type="match status" value="1"/>
</dbReference>
<sequence length="288" mass="31693">MASSTPPRATRSAGKQTRQTLLHAADQVFRTEGETASVAQICERAGTFPNQVTYYFGSKEQLFVEVACAAVLRAGRHAEEAAEATPTVRDYAQTLVTTLLGPELRGVEMFTTAMLLVSRRPDLREFITTTLHTLHERGEEALMQKLVRTGWQLRASIGVEAKAFWSAIFGLAVQKSATDDSLGPSLTDAVTVIFTNLGISEEVLNAPLGGLDKLDQRRRQLDQRGGLDQAGPGGLDKLDQRGELDQRAELDQARLGGLDKLDQRRKQLDQRGQREQPGPRGDRRKASR</sequence>
<keyword evidence="1" id="KW-0805">Transcription regulation</keyword>
<keyword evidence="3" id="KW-0804">Transcription</keyword>
<accession>A0ABR5I8T5</accession>
<dbReference type="Pfam" id="PF16914">
    <property type="entry name" value="TetR_C_12"/>
    <property type="match status" value="1"/>
</dbReference>